<feature type="compositionally biased region" description="Low complexity" evidence="7">
    <location>
        <begin position="314"/>
        <end position="328"/>
    </location>
</feature>
<dbReference type="SMART" id="SM00774">
    <property type="entry name" value="WRKY"/>
    <property type="match status" value="1"/>
</dbReference>
<dbReference type="FunFam" id="2.20.25.80:FF:000009">
    <property type="entry name" value="WRKY transcription factor 53"/>
    <property type="match status" value="1"/>
</dbReference>
<dbReference type="GO" id="GO:0042542">
    <property type="term" value="P:response to hydrogen peroxide"/>
    <property type="evidence" value="ECO:0007669"/>
    <property type="project" value="UniProtKB-ARBA"/>
</dbReference>
<name>A0A6A6KT84_HEVBR</name>
<evidence type="ECO:0000256" key="3">
    <source>
        <dbReference type="ARBA" id="ARBA00023125"/>
    </source>
</evidence>
<keyword evidence="4" id="KW-0804">Transcription</keyword>
<evidence type="ECO:0000313" key="10">
    <source>
        <dbReference type="Proteomes" id="UP000467840"/>
    </source>
</evidence>
<evidence type="ECO:0000256" key="6">
    <source>
        <dbReference type="ARBA" id="ARBA00060850"/>
    </source>
</evidence>
<dbReference type="GO" id="GO:0009751">
    <property type="term" value="P:response to salicylic acid"/>
    <property type="evidence" value="ECO:0007669"/>
    <property type="project" value="UniProtKB-ARBA"/>
</dbReference>
<comment type="caution">
    <text evidence="9">The sequence shown here is derived from an EMBL/GenBank/DDBJ whole genome shotgun (WGS) entry which is preliminary data.</text>
</comment>
<dbReference type="InterPro" id="IPR044810">
    <property type="entry name" value="WRKY_plant"/>
</dbReference>
<accession>A0A6A6KT84</accession>
<comment type="subcellular location">
    <subcellularLocation>
        <location evidence="1">Nucleus</location>
    </subcellularLocation>
</comment>
<dbReference type="GO" id="GO:0003700">
    <property type="term" value="F:DNA-binding transcription factor activity"/>
    <property type="evidence" value="ECO:0007669"/>
    <property type="project" value="InterPro"/>
</dbReference>
<evidence type="ECO:0000256" key="5">
    <source>
        <dbReference type="ARBA" id="ARBA00023242"/>
    </source>
</evidence>
<dbReference type="PROSITE" id="PS50811">
    <property type="entry name" value="WRKY"/>
    <property type="match status" value="1"/>
</dbReference>
<comment type="similarity">
    <text evidence="6">Belongs to the WRKY group III family.</text>
</comment>
<dbReference type="InterPro" id="IPR003657">
    <property type="entry name" value="WRKY_dom"/>
</dbReference>
<keyword evidence="10" id="KW-1185">Reference proteome</keyword>
<evidence type="ECO:0000259" key="8">
    <source>
        <dbReference type="PROSITE" id="PS50811"/>
    </source>
</evidence>
<evidence type="ECO:0000256" key="7">
    <source>
        <dbReference type="SAM" id="MobiDB-lite"/>
    </source>
</evidence>
<keyword evidence="2" id="KW-0805">Transcription regulation</keyword>
<reference evidence="9 10" key="1">
    <citation type="journal article" date="2020" name="Mol. Plant">
        <title>The Chromosome-Based Rubber Tree Genome Provides New Insights into Spurge Genome Evolution and Rubber Biosynthesis.</title>
        <authorList>
            <person name="Liu J."/>
            <person name="Shi C."/>
            <person name="Shi C.C."/>
            <person name="Li W."/>
            <person name="Zhang Q.J."/>
            <person name="Zhang Y."/>
            <person name="Li K."/>
            <person name="Lu H.F."/>
            <person name="Shi C."/>
            <person name="Zhu S.T."/>
            <person name="Xiao Z.Y."/>
            <person name="Nan H."/>
            <person name="Yue Y."/>
            <person name="Zhu X.G."/>
            <person name="Wu Y."/>
            <person name="Hong X.N."/>
            <person name="Fan G.Y."/>
            <person name="Tong Y."/>
            <person name="Zhang D."/>
            <person name="Mao C.L."/>
            <person name="Liu Y.L."/>
            <person name="Hao S.J."/>
            <person name="Liu W.Q."/>
            <person name="Lv M.Q."/>
            <person name="Zhang H.B."/>
            <person name="Liu Y."/>
            <person name="Hu-Tang G.R."/>
            <person name="Wang J.P."/>
            <person name="Wang J.H."/>
            <person name="Sun Y.H."/>
            <person name="Ni S.B."/>
            <person name="Chen W.B."/>
            <person name="Zhang X.C."/>
            <person name="Jiao Y.N."/>
            <person name="Eichler E.E."/>
            <person name="Li G.H."/>
            <person name="Liu X."/>
            <person name="Gao L.Z."/>
        </authorList>
    </citation>
    <scope>NUCLEOTIDE SEQUENCE [LARGE SCALE GENOMIC DNA]</scope>
    <source>
        <strain evidence="10">cv. GT1</strain>
        <tissue evidence="9">Leaf</tissue>
    </source>
</reference>
<feature type="region of interest" description="Disordered" evidence="7">
    <location>
        <begin position="309"/>
        <end position="329"/>
    </location>
</feature>
<dbReference type="GO" id="GO:0010150">
    <property type="term" value="P:leaf senescence"/>
    <property type="evidence" value="ECO:0007669"/>
    <property type="project" value="UniProtKB-ARBA"/>
</dbReference>
<evidence type="ECO:0000256" key="4">
    <source>
        <dbReference type="ARBA" id="ARBA00023163"/>
    </source>
</evidence>
<dbReference type="GO" id="GO:0005634">
    <property type="term" value="C:nucleus"/>
    <property type="evidence" value="ECO:0007669"/>
    <property type="project" value="UniProtKB-SubCell"/>
</dbReference>
<dbReference type="Gene3D" id="2.20.25.80">
    <property type="entry name" value="WRKY domain"/>
    <property type="match status" value="1"/>
</dbReference>
<evidence type="ECO:0000256" key="2">
    <source>
        <dbReference type="ARBA" id="ARBA00023015"/>
    </source>
</evidence>
<dbReference type="Proteomes" id="UP000467840">
    <property type="component" value="Chromosome 2"/>
</dbReference>
<dbReference type="Pfam" id="PF03106">
    <property type="entry name" value="WRKY"/>
    <property type="match status" value="1"/>
</dbReference>
<organism evidence="9 10">
    <name type="scientific">Hevea brasiliensis</name>
    <name type="common">Para rubber tree</name>
    <name type="synonym">Siphonia brasiliensis</name>
    <dbReference type="NCBI Taxonomy" id="3981"/>
    <lineage>
        <taxon>Eukaryota</taxon>
        <taxon>Viridiplantae</taxon>
        <taxon>Streptophyta</taxon>
        <taxon>Embryophyta</taxon>
        <taxon>Tracheophyta</taxon>
        <taxon>Spermatophyta</taxon>
        <taxon>Magnoliopsida</taxon>
        <taxon>eudicotyledons</taxon>
        <taxon>Gunneridae</taxon>
        <taxon>Pentapetalae</taxon>
        <taxon>rosids</taxon>
        <taxon>fabids</taxon>
        <taxon>Malpighiales</taxon>
        <taxon>Euphorbiaceae</taxon>
        <taxon>Crotonoideae</taxon>
        <taxon>Micrandreae</taxon>
        <taxon>Hevea</taxon>
    </lineage>
</organism>
<dbReference type="InterPro" id="IPR036576">
    <property type="entry name" value="WRKY_dom_sf"/>
</dbReference>
<keyword evidence="5" id="KW-0539">Nucleus</keyword>
<evidence type="ECO:0000256" key="1">
    <source>
        <dbReference type="ARBA" id="ARBA00004123"/>
    </source>
</evidence>
<dbReference type="PANTHER" id="PTHR32096">
    <property type="entry name" value="WRKY TRANSCRIPTION FACTOR 30-RELATED-RELATED"/>
    <property type="match status" value="1"/>
</dbReference>
<gene>
    <name evidence="9" type="ORF">GH714_020420</name>
</gene>
<feature type="domain" description="WRKY" evidence="8">
    <location>
        <begin position="129"/>
        <end position="186"/>
    </location>
</feature>
<protein>
    <recommendedName>
        <fullName evidence="8">WRKY domain-containing protein</fullName>
    </recommendedName>
</protein>
<evidence type="ECO:0000313" key="9">
    <source>
        <dbReference type="EMBL" id="KAF2291158.1"/>
    </source>
</evidence>
<dbReference type="EMBL" id="JAAGAX010000015">
    <property type="protein sequence ID" value="KAF2291158.1"/>
    <property type="molecule type" value="Genomic_DNA"/>
</dbReference>
<dbReference type="GO" id="GO:0010193">
    <property type="term" value="P:response to ozone"/>
    <property type="evidence" value="ECO:0007669"/>
    <property type="project" value="UniProtKB-ARBA"/>
</dbReference>
<dbReference type="AlphaFoldDB" id="A0A6A6KT84"/>
<dbReference type="SUPFAM" id="SSF118290">
    <property type="entry name" value="WRKY DNA-binding domain"/>
    <property type="match status" value="1"/>
</dbReference>
<keyword evidence="3" id="KW-0238">DNA-binding</keyword>
<sequence>MEKAMDGEQKTLIAELTQGKELAEQLRKHLNSISSPETRQFLVEKILSSYEKALSMLNWGPCAVEIKPTISTLESPYYYANSSPRSDVSDQDCKDHYQKNVFKKRKTEPRWTEQVKACSGTGLEGPHVDDGYSWRKYGQKDILGANFPRGYYRCTHRHSQGCLATKQVQRSDQDPTIFEITYRGRHTCFKASRLAVTSASLINAKCSKQGKDGCQLEQPEQKPKPLKEYSSFNFREGLKSQECETVDDIFPFFSFPDASSGNGDEGNDIFKESMMENDFLGSLSPAFISPATSDSSHLVMSRCHMNGIDHNVKTPESNSPTTSTTNSSIGDWDISLDNVDFDNDFPFDNPELFA</sequence>
<dbReference type="PANTHER" id="PTHR32096:SF133">
    <property type="entry name" value="WRKY TRANSCRIPTION FACTOR 41-RELATED"/>
    <property type="match status" value="1"/>
</dbReference>
<proteinExistence type="inferred from homology"/>
<dbReference type="GO" id="GO:0000976">
    <property type="term" value="F:transcription cis-regulatory region binding"/>
    <property type="evidence" value="ECO:0007669"/>
    <property type="project" value="TreeGrafter"/>
</dbReference>